<keyword evidence="4" id="KW-0808">Transferase</keyword>
<proteinExistence type="predicted"/>
<name>A0A481YW31_9VIRU</name>
<dbReference type="GO" id="GO:0004674">
    <property type="term" value="F:protein serine/threonine kinase activity"/>
    <property type="evidence" value="ECO:0007669"/>
    <property type="project" value="UniProtKB-KW"/>
</dbReference>
<evidence type="ECO:0000256" key="2">
    <source>
        <dbReference type="ARBA" id="ARBA00022840"/>
    </source>
</evidence>
<keyword evidence="2" id="KW-0067">ATP-binding</keyword>
<feature type="domain" description="Protein kinase" evidence="3">
    <location>
        <begin position="17"/>
        <end position="270"/>
    </location>
</feature>
<keyword evidence="1" id="KW-0547">Nucleotide-binding</keyword>
<gene>
    <name evidence="4" type="ORF">LCMAC201_00190</name>
</gene>
<dbReference type="Pfam" id="PF00069">
    <property type="entry name" value="Pkinase"/>
    <property type="match status" value="1"/>
</dbReference>
<protein>
    <submittedName>
        <fullName evidence="4">Putative serine/threonine protein kinase</fullName>
    </submittedName>
</protein>
<dbReference type="SUPFAM" id="SSF56112">
    <property type="entry name" value="Protein kinase-like (PK-like)"/>
    <property type="match status" value="1"/>
</dbReference>
<accession>A0A481YW31</accession>
<keyword evidence="4" id="KW-0723">Serine/threonine-protein kinase</keyword>
<dbReference type="EMBL" id="MK500344">
    <property type="protein sequence ID" value="QBK87117.1"/>
    <property type="molecule type" value="Genomic_DNA"/>
</dbReference>
<evidence type="ECO:0000313" key="4">
    <source>
        <dbReference type="EMBL" id="QBK87117.1"/>
    </source>
</evidence>
<dbReference type="InterPro" id="IPR008271">
    <property type="entry name" value="Ser/Thr_kinase_AS"/>
</dbReference>
<reference evidence="4" key="1">
    <citation type="journal article" date="2019" name="MBio">
        <title>Virus Genomes from Deep Sea Sediments Expand the Ocean Megavirome and Support Independent Origins of Viral Gigantism.</title>
        <authorList>
            <person name="Backstrom D."/>
            <person name="Yutin N."/>
            <person name="Jorgensen S.L."/>
            <person name="Dharamshi J."/>
            <person name="Homa F."/>
            <person name="Zaremba-Niedwiedzka K."/>
            <person name="Spang A."/>
            <person name="Wolf Y.I."/>
            <person name="Koonin E.V."/>
            <person name="Ettema T.J."/>
        </authorList>
    </citation>
    <scope>NUCLEOTIDE SEQUENCE</scope>
</reference>
<organism evidence="4">
    <name type="scientific">Marseillevirus LCMAC201</name>
    <dbReference type="NCBI Taxonomy" id="2506605"/>
    <lineage>
        <taxon>Viruses</taxon>
        <taxon>Varidnaviria</taxon>
        <taxon>Bamfordvirae</taxon>
        <taxon>Nucleocytoviricota</taxon>
        <taxon>Megaviricetes</taxon>
        <taxon>Pimascovirales</taxon>
        <taxon>Pimascovirales incertae sedis</taxon>
        <taxon>Marseilleviridae</taxon>
    </lineage>
</organism>
<dbReference type="InterPro" id="IPR011009">
    <property type="entry name" value="Kinase-like_dom_sf"/>
</dbReference>
<dbReference type="InterPro" id="IPR000719">
    <property type="entry name" value="Prot_kinase_dom"/>
</dbReference>
<evidence type="ECO:0000256" key="1">
    <source>
        <dbReference type="ARBA" id="ARBA00022741"/>
    </source>
</evidence>
<dbReference type="SMART" id="SM00220">
    <property type="entry name" value="S_TKc"/>
    <property type="match status" value="1"/>
</dbReference>
<sequence length="279" mass="31977">MTGRTKQEPITQNYGKYRYVKHLSQGSFGRVVLATVRCEAASTLFAKRTDPSYALKIIPSKFNTTNEINILKDIQYIHGVVQYIDMFKIENNVVIVTEFCKGQELFNYINNEGPLSEKTTKYIFKQLCIAIQIVHTKGIVHRDLKPENIIINDQYIVTIIDWGFAFYPSKTTERESCGSPNYAAPEILVKNIQYGSEVDVWSLGCILYAMLTGLLPFDNDNISEIFNSIVACSVDYDNTKLSEEAIDLLRSIFTMDNRITITEILNDRWLNPDICIDWH</sequence>
<dbReference type="PROSITE" id="PS50011">
    <property type="entry name" value="PROTEIN_KINASE_DOM"/>
    <property type="match status" value="1"/>
</dbReference>
<dbReference type="FunFam" id="1.10.510.10:FF:000571">
    <property type="entry name" value="Maternal embryonic leucine zipper kinase"/>
    <property type="match status" value="1"/>
</dbReference>
<keyword evidence="4" id="KW-0418">Kinase</keyword>
<dbReference type="PROSITE" id="PS00108">
    <property type="entry name" value="PROTEIN_KINASE_ST"/>
    <property type="match status" value="1"/>
</dbReference>
<dbReference type="GO" id="GO:0005524">
    <property type="term" value="F:ATP binding"/>
    <property type="evidence" value="ECO:0007669"/>
    <property type="project" value="UniProtKB-KW"/>
</dbReference>
<dbReference type="Gene3D" id="1.10.510.10">
    <property type="entry name" value="Transferase(Phosphotransferase) domain 1"/>
    <property type="match status" value="1"/>
</dbReference>
<evidence type="ECO:0000259" key="3">
    <source>
        <dbReference type="PROSITE" id="PS50011"/>
    </source>
</evidence>
<dbReference type="PANTHER" id="PTHR24345">
    <property type="entry name" value="SERINE/THREONINE-PROTEIN KINASE PLK"/>
    <property type="match status" value="1"/>
</dbReference>